<feature type="compositionally biased region" description="Acidic residues" evidence="1">
    <location>
        <begin position="895"/>
        <end position="919"/>
    </location>
</feature>
<gene>
    <name evidence="2" type="ORF">FHS27_003620</name>
</gene>
<name>A0A7W5E149_9BACT</name>
<dbReference type="EMBL" id="JACHXU010000012">
    <property type="protein sequence ID" value="MBB3207793.1"/>
    <property type="molecule type" value="Genomic_DNA"/>
</dbReference>
<feature type="compositionally biased region" description="Polar residues" evidence="1">
    <location>
        <begin position="650"/>
        <end position="661"/>
    </location>
</feature>
<evidence type="ECO:0000256" key="1">
    <source>
        <dbReference type="SAM" id="MobiDB-lite"/>
    </source>
</evidence>
<keyword evidence="3" id="KW-1185">Reference proteome</keyword>
<reference evidence="2 3" key="1">
    <citation type="submission" date="2020-08" db="EMBL/GenBank/DDBJ databases">
        <title>Genomic Encyclopedia of Type Strains, Phase III (KMG-III): the genomes of soil and plant-associated and newly described type strains.</title>
        <authorList>
            <person name="Whitman W."/>
        </authorList>
    </citation>
    <scope>NUCLEOTIDE SEQUENCE [LARGE SCALE GENOMIC DNA]</scope>
    <source>
        <strain evidence="2 3">CECT 8075</strain>
    </source>
</reference>
<feature type="compositionally biased region" description="Acidic residues" evidence="1">
    <location>
        <begin position="787"/>
        <end position="810"/>
    </location>
</feature>
<comment type="caution">
    <text evidence="2">The sequence shown here is derived from an EMBL/GenBank/DDBJ whole genome shotgun (WGS) entry which is preliminary data.</text>
</comment>
<evidence type="ECO:0000313" key="2">
    <source>
        <dbReference type="EMBL" id="MBB3207793.1"/>
    </source>
</evidence>
<dbReference type="Gene3D" id="1.10.2020.10">
    <property type="entry name" value="uronate isomerase, domain 2, chain A"/>
    <property type="match status" value="1"/>
</dbReference>
<proteinExistence type="predicted"/>
<protein>
    <submittedName>
        <fullName evidence="2">Glucuronate isomerase</fullName>
    </submittedName>
</protein>
<feature type="region of interest" description="Disordered" evidence="1">
    <location>
        <begin position="484"/>
        <end position="509"/>
    </location>
</feature>
<dbReference type="RefSeq" id="WP_184306081.1">
    <property type="nucleotide sequence ID" value="NZ_JACHXU010000012.1"/>
</dbReference>
<feature type="compositionally biased region" description="Low complexity" evidence="1">
    <location>
        <begin position="730"/>
        <end position="744"/>
    </location>
</feature>
<dbReference type="AlphaFoldDB" id="A0A7W5E149"/>
<accession>A0A7W5E149</accession>
<dbReference type="InterPro" id="IPR032466">
    <property type="entry name" value="Metal_Hydrolase"/>
</dbReference>
<dbReference type="InterPro" id="IPR003766">
    <property type="entry name" value="Uronate_isomerase"/>
</dbReference>
<keyword evidence="2" id="KW-0413">Isomerase</keyword>
<feature type="compositionally biased region" description="Acidic residues" evidence="1">
    <location>
        <begin position="665"/>
        <end position="674"/>
    </location>
</feature>
<dbReference type="GO" id="GO:0006064">
    <property type="term" value="P:glucuronate catabolic process"/>
    <property type="evidence" value="ECO:0007669"/>
    <property type="project" value="InterPro"/>
</dbReference>
<feature type="compositionally biased region" description="Basic and acidic residues" evidence="1">
    <location>
        <begin position="675"/>
        <end position="685"/>
    </location>
</feature>
<feature type="region of interest" description="Disordered" evidence="1">
    <location>
        <begin position="585"/>
        <end position="919"/>
    </location>
</feature>
<dbReference type="Pfam" id="PF02614">
    <property type="entry name" value="UxaC"/>
    <property type="match status" value="1"/>
</dbReference>
<organism evidence="2 3">
    <name type="scientific">Aporhodopirellula rubra</name>
    <dbReference type="NCBI Taxonomy" id="980271"/>
    <lineage>
        <taxon>Bacteria</taxon>
        <taxon>Pseudomonadati</taxon>
        <taxon>Planctomycetota</taxon>
        <taxon>Planctomycetia</taxon>
        <taxon>Pirellulales</taxon>
        <taxon>Pirellulaceae</taxon>
        <taxon>Aporhodopirellula</taxon>
    </lineage>
</organism>
<dbReference type="SUPFAM" id="SSF51556">
    <property type="entry name" value="Metallo-dependent hydrolases"/>
    <property type="match status" value="1"/>
</dbReference>
<dbReference type="Proteomes" id="UP000536179">
    <property type="component" value="Unassembled WGS sequence"/>
</dbReference>
<dbReference type="Gene3D" id="3.20.20.140">
    <property type="entry name" value="Metal-dependent hydrolases"/>
    <property type="match status" value="1"/>
</dbReference>
<dbReference type="UniPathway" id="UPA00246"/>
<feature type="compositionally biased region" description="Basic and acidic residues" evidence="1">
    <location>
        <begin position="761"/>
        <end position="771"/>
    </location>
</feature>
<feature type="compositionally biased region" description="Acidic residues" evidence="1">
    <location>
        <begin position="485"/>
        <end position="509"/>
    </location>
</feature>
<dbReference type="GO" id="GO:0008880">
    <property type="term" value="F:glucuronate isomerase activity"/>
    <property type="evidence" value="ECO:0007669"/>
    <property type="project" value="InterPro"/>
</dbReference>
<sequence length="919" mass="99575">MSDVFSQSGTARYEIYTELASLRLIDPHTHINPHSPASTTLADLLGYHYYTELAHSAGMPKSRIEDKSIGPKELVERLVGGLAPLENTVQYSWLIKICRTFFGFDEDRLHLNNWEALYDRSESIMSSAQWPDMVLDQSNVEAVFLTNDFDDDLAGFDTDRYIPCLRTDDLVFHLADPVVRERLAKCTGIELDGSLASLRASLRSLFEHFVGRGARACAISLPPTFTPTSVPDGRAATALDAVLRGGLTTDPSQKEALSRRVFWTLAELCDEFELPFDLMIGVNRKVYPEGVFQGQDLYDSRVSLIQYRDLFNTFPDVKFPVSVLASVTNQELVSYAWIFPNVYPNGHWWYSNTPSTITHDLAARLEAVPQTKMIGYYSDAYKLEFVWPKFDMYRKVLSGVLADQFVRDQGWSVERAVELGRKVLKDNTEVLFPRRGTTRATIADASLAGAAGIATVGIADEYGEEDLMMVEETQKVEDLGAISLESDDAASGDASSDEYGEGNDDEGNDDGVIGAALGATGLAAVAAGLASEVVGDDSTDEDEKLLDGLDSIEDPTTGDLADIELIDPAPTMLEAHVVGESHVDDELSKLTDSSEPLDGDNDDLSSKTASAENLAAEDLSGHELSDDDVGESFDTVVLDPNFAKTDQSESDAPSETASLVASESEVPDEFDTDEDLGRPNGDSDHLGTAALDSAATVVEEAGSGTIHLEDGLPLDESSAAKRGRSGSQVLDDSLASDELSLEELPFTAPEGESTEESSESGIEHLVSKVDDPEPVSLDDSETAKDESEPDVDPLPAEEELSELGLDDVELLDVANEPVHDAASIESAIDDAPLDVGDLTSDDDDDSEMPQIQQLRGESSFAPDDESLQLKPDPLTGELRFGATPPAEPTVTPGDGIDDDNDEFNLSWLDEDDDSDKIEG</sequence>
<evidence type="ECO:0000313" key="3">
    <source>
        <dbReference type="Proteomes" id="UP000536179"/>
    </source>
</evidence>